<evidence type="ECO:0000256" key="1">
    <source>
        <dbReference type="SAM" id="MobiDB-lite"/>
    </source>
</evidence>
<gene>
    <name evidence="3" type="ORF">GCM10009839_33040</name>
</gene>
<comment type="caution">
    <text evidence="3">The sequence shown here is derived from an EMBL/GenBank/DDBJ whole genome shotgun (WGS) entry which is preliminary data.</text>
</comment>
<evidence type="ECO:0000256" key="2">
    <source>
        <dbReference type="SAM" id="SignalP"/>
    </source>
</evidence>
<feature type="chain" id="PRO_5045626016" evidence="2">
    <location>
        <begin position="30"/>
        <end position="97"/>
    </location>
</feature>
<sequence>MIRPRQRRVIGVTVAFTAALGTVVATAGAANAWSAIEYGTMSKNPTAVEYAYGTGQKAWTVAPQGIGGGDRARVDPQGIGGTNKSHVEPQGIQGSSK</sequence>
<evidence type="ECO:0000313" key="3">
    <source>
        <dbReference type="EMBL" id="GAA2030668.1"/>
    </source>
</evidence>
<organism evidence="3 4">
    <name type="scientific">Catenulispora yoronensis</name>
    <dbReference type="NCBI Taxonomy" id="450799"/>
    <lineage>
        <taxon>Bacteria</taxon>
        <taxon>Bacillati</taxon>
        <taxon>Actinomycetota</taxon>
        <taxon>Actinomycetes</taxon>
        <taxon>Catenulisporales</taxon>
        <taxon>Catenulisporaceae</taxon>
        <taxon>Catenulispora</taxon>
    </lineage>
</organism>
<feature type="signal peptide" evidence="2">
    <location>
        <begin position="1"/>
        <end position="29"/>
    </location>
</feature>
<protein>
    <submittedName>
        <fullName evidence="3">Uncharacterized protein</fullName>
    </submittedName>
</protein>
<reference evidence="3 4" key="1">
    <citation type="journal article" date="2019" name="Int. J. Syst. Evol. Microbiol.">
        <title>The Global Catalogue of Microorganisms (GCM) 10K type strain sequencing project: providing services to taxonomists for standard genome sequencing and annotation.</title>
        <authorList>
            <consortium name="The Broad Institute Genomics Platform"/>
            <consortium name="The Broad Institute Genome Sequencing Center for Infectious Disease"/>
            <person name="Wu L."/>
            <person name="Ma J."/>
        </authorList>
    </citation>
    <scope>NUCLEOTIDE SEQUENCE [LARGE SCALE GENOMIC DNA]</scope>
    <source>
        <strain evidence="3 4">JCM 16014</strain>
    </source>
</reference>
<dbReference type="RefSeq" id="WP_344666487.1">
    <property type="nucleotide sequence ID" value="NZ_BAAAQN010000017.1"/>
</dbReference>
<proteinExistence type="predicted"/>
<name>A0ABN2U6G7_9ACTN</name>
<accession>A0ABN2U6G7</accession>
<dbReference type="Proteomes" id="UP001500751">
    <property type="component" value="Unassembled WGS sequence"/>
</dbReference>
<keyword evidence="4" id="KW-1185">Reference proteome</keyword>
<evidence type="ECO:0000313" key="4">
    <source>
        <dbReference type="Proteomes" id="UP001500751"/>
    </source>
</evidence>
<keyword evidence="2" id="KW-0732">Signal</keyword>
<dbReference type="EMBL" id="BAAAQN010000017">
    <property type="protein sequence ID" value="GAA2030668.1"/>
    <property type="molecule type" value="Genomic_DNA"/>
</dbReference>
<feature type="region of interest" description="Disordered" evidence="1">
    <location>
        <begin position="64"/>
        <end position="97"/>
    </location>
</feature>